<evidence type="ECO:0000313" key="8">
    <source>
        <dbReference type="Proteomes" id="UP001176429"/>
    </source>
</evidence>
<keyword evidence="2 4" id="KW-0442">Lipid degradation</keyword>
<dbReference type="RefSeq" id="WP_305009017.1">
    <property type="nucleotide sequence ID" value="NZ_JAUQSY010000022.1"/>
</dbReference>
<evidence type="ECO:0000256" key="2">
    <source>
        <dbReference type="ARBA" id="ARBA00022963"/>
    </source>
</evidence>
<dbReference type="EMBL" id="JAUQSY010000022">
    <property type="protein sequence ID" value="MDO7877577.1"/>
    <property type="molecule type" value="Genomic_DNA"/>
</dbReference>
<gene>
    <name evidence="7" type="ORF">Q5H93_22755</name>
</gene>
<feature type="active site" description="Proton acceptor" evidence="4">
    <location>
        <position position="212"/>
    </location>
</feature>
<feature type="short sequence motif" description="GXSXG" evidence="4">
    <location>
        <begin position="60"/>
        <end position="64"/>
    </location>
</feature>
<feature type="active site" description="Nucleophile" evidence="4">
    <location>
        <position position="62"/>
    </location>
</feature>
<dbReference type="InterPro" id="IPR016035">
    <property type="entry name" value="Acyl_Trfase/lysoPLipase"/>
</dbReference>
<feature type="signal peptide" evidence="5">
    <location>
        <begin position="1"/>
        <end position="24"/>
    </location>
</feature>
<protein>
    <submittedName>
        <fullName evidence="7">Patatin-like phospholipase family protein</fullName>
    </submittedName>
</protein>
<keyword evidence="8" id="KW-1185">Reference proteome</keyword>
<dbReference type="InterPro" id="IPR002641">
    <property type="entry name" value="PNPLA_dom"/>
</dbReference>
<proteinExistence type="predicted"/>
<feature type="short sequence motif" description="GXGXXG" evidence="4">
    <location>
        <begin position="33"/>
        <end position="38"/>
    </location>
</feature>
<dbReference type="PANTHER" id="PTHR14226:SF29">
    <property type="entry name" value="NEUROPATHY TARGET ESTERASE SWS"/>
    <property type="match status" value="1"/>
</dbReference>
<dbReference type="Gene3D" id="3.40.1090.10">
    <property type="entry name" value="Cytosolic phospholipase A2 catalytic domain"/>
    <property type="match status" value="2"/>
</dbReference>
<evidence type="ECO:0000256" key="5">
    <source>
        <dbReference type="SAM" id="SignalP"/>
    </source>
</evidence>
<sequence>MLTTLRVALPALLLASLLSITAQAQKVGLVLSGGGAKGLAHIGVLKQLEKNHIPIDYIVGTSMGAVVGGMYAAGYSPEEIEQLVLTPEFQRWTSGKQLESKTFNYLTAEPSPSALRLGVAIDSTFKARVSTNLVNDLNLNLALTRLLAPAGASSHYDFDNLMVPFRCMSSEVFTRHVVEQSKGSLSDAIRNSMSFPLAFRPIRNIDGKYYYDGAVYDNFPTATMKKTFAPDIIIGVNVGDVAFKKYPKNDDALLASTVAFLGTSVADTMSVGPNGIYIQPNLGNLGAGDFERVKDFIAHGDTAGLRAMEKIKSRISRRVDSLTLLHKRQAFQAKAPTPKFIEVRVNGLRPDQNEYAAKFFQRKGREYSLDDIEEGYYRLAADDYFKNIYPRIRYDYDRKGYVFSVDAQRNNNVSAEIGFVLSNRPIDNLYFGIEYRYLRRWLYTASADVSLGRFYNGAHGSFRISIPGQLPFFIEPEITYNQWDYQNTGGLLGRDVLSTQVRQQDTKLGGQIGISPNYRARLLLDLGAFVIKDEYTNSKEITNADVLDVTRFHGFTAALRFARNTLNRKQYATSGHRYVFTLRGITGAAEYTPGSTARIDASGRHHEWLQMRATAERYFMLKGDRRSWGYFAEGMVSGQGTFTNYRSSMTTAPVFAPLPDSRTMFLDSYRNANFVAAGLRYNQPLFGKLEWRSEVYGHLLIRPLEMNEETQKAVRKNTVDRPRLTASTGLVLQTPVGPFAIHARYYDDPSEKFSIYGHLGYLLFRGRALE</sequence>
<dbReference type="Pfam" id="PF01734">
    <property type="entry name" value="Patatin"/>
    <property type="match status" value="1"/>
</dbReference>
<reference evidence="7" key="1">
    <citation type="submission" date="2023-07" db="EMBL/GenBank/DDBJ databases">
        <authorList>
            <person name="Kim M.K."/>
        </authorList>
    </citation>
    <scope>NUCLEOTIDE SEQUENCE</scope>
    <source>
        <strain evidence="7">ASUV-10-1</strain>
    </source>
</reference>
<evidence type="ECO:0000256" key="3">
    <source>
        <dbReference type="ARBA" id="ARBA00023098"/>
    </source>
</evidence>
<accession>A0ABT9BH45</accession>
<dbReference type="SUPFAM" id="SSF52151">
    <property type="entry name" value="FabD/lysophospholipase-like"/>
    <property type="match status" value="1"/>
</dbReference>
<keyword evidence="5" id="KW-0732">Signal</keyword>
<comment type="caution">
    <text evidence="7">The sequence shown here is derived from an EMBL/GenBank/DDBJ whole genome shotgun (WGS) entry which is preliminary data.</text>
</comment>
<keyword evidence="1 4" id="KW-0378">Hydrolase</keyword>
<evidence type="ECO:0000256" key="1">
    <source>
        <dbReference type="ARBA" id="ARBA00022801"/>
    </source>
</evidence>
<dbReference type="PANTHER" id="PTHR14226">
    <property type="entry name" value="NEUROPATHY TARGET ESTERASE/SWISS CHEESE D.MELANOGASTER"/>
    <property type="match status" value="1"/>
</dbReference>
<evidence type="ECO:0000313" key="7">
    <source>
        <dbReference type="EMBL" id="MDO7877577.1"/>
    </source>
</evidence>
<evidence type="ECO:0000256" key="4">
    <source>
        <dbReference type="PROSITE-ProRule" id="PRU01161"/>
    </source>
</evidence>
<dbReference type="PROSITE" id="PS51635">
    <property type="entry name" value="PNPLA"/>
    <property type="match status" value="1"/>
</dbReference>
<dbReference type="InterPro" id="IPR050301">
    <property type="entry name" value="NTE"/>
</dbReference>
<name>A0ABT9BH45_9BACT</name>
<dbReference type="Proteomes" id="UP001176429">
    <property type="component" value="Unassembled WGS sequence"/>
</dbReference>
<feature type="chain" id="PRO_5045331539" evidence="5">
    <location>
        <begin position="25"/>
        <end position="770"/>
    </location>
</feature>
<organism evidence="7 8">
    <name type="scientific">Hymenobacter aranciens</name>
    <dbReference type="NCBI Taxonomy" id="3063996"/>
    <lineage>
        <taxon>Bacteria</taxon>
        <taxon>Pseudomonadati</taxon>
        <taxon>Bacteroidota</taxon>
        <taxon>Cytophagia</taxon>
        <taxon>Cytophagales</taxon>
        <taxon>Hymenobacteraceae</taxon>
        <taxon>Hymenobacter</taxon>
    </lineage>
</organism>
<feature type="short sequence motif" description="DGA/G" evidence="4">
    <location>
        <begin position="212"/>
        <end position="214"/>
    </location>
</feature>
<keyword evidence="3 4" id="KW-0443">Lipid metabolism</keyword>
<dbReference type="CDD" id="cd07205">
    <property type="entry name" value="Pat_PNPLA6_PNPLA7_NTE1_like"/>
    <property type="match status" value="1"/>
</dbReference>
<evidence type="ECO:0000259" key="6">
    <source>
        <dbReference type="PROSITE" id="PS51635"/>
    </source>
</evidence>
<feature type="domain" description="PNPLA" evidence="6">
    <location>
        <begin position="29"/>
        <end position="225"/>
    </location>
</feature>